<evidence type="ECO:0000313" key="3">
    <source>
        <dbReference type="Proteomes" id="UP000019478"/>
    </source>
</evidence>
<protein>
    <submittedName>
        <fullName evidence="2">Uncharacterized protein</fullName>
    </submittedName>
</protein>
<feature type="compositionally biased region" description="Polar residues" evidence="1">
    <location>
        <begin position="35"/>
        <end position="51"/>
    </location>
</feature>
<dbReference type="STRING" id="1182542.W9YAT4"/>
<evidence type="ECO:0000313" key="2">
    <source>
        <dbReference type="EMBL" id="EXJ86770.1"/>
    </source>
</evidence>
<comment type="caution">
    <text evidence="2">The sequence shown here is derived from an EMBL/GenBank/DDBJ whole genome shotgun (WGS) entry which is preliminary data.</text>
</comment>
<evidence type="ECO:0000256" key="1">
    <source>
        <dbReference type="SAM" id="MobiDB-lite"/>
    </source>
</evidence>
<dbReference type="GeneID" id="19167849"/>
<dbReference type="eggNOG" id="ENOG502SRZJ">
    <property type="taxonomic scope" value="Eukaryota"/>
</dbReference>
<dbReference type="AlphaFoldDB" id="W9YAT4"/>
<gene>
    <name evidence="2" type="ORF">A1O3_03724</name>
</gene>
<accession>W9YAT4</accession>
<dbReference type="EMBL" id="AMGY01000003">
    <property type="protein sequence ID" value="EXJ86770.1"/>
    <property type="molecule type" value="Genomic_DNA"/>
</dbReference>
<reference evidence="2 3" key="1">
    <citation type="submission" date="2013-03" db="EMBL/GenBank/DDBJ databases">
        <title>The Genome Sequence of Capronia epimyces CBS 606.96.</title>
        <authorList>
            <consortium name="The Broad Institute Genomics Platform"/>
            <person name="Cuomo C."/>
            <person name="de Hoog S."/>
            <person name="Gorbushina A."/>
            <person name="Walker B."/>
            <person name="Young S.K."/>
            <person name="Zeng Q."/>
            <person name="Gargeya S."/>
            <person name="Fitzgerald M."/>
            <person name="Haas B."/>
            <person name="Abouelleil A."/>
            <person name="Allen A.W."/>
            <person name="Alvarado L."/>
            <person name="Arachchi H.M."/>
            <person name="Berlin A.M."/>
            <person name="Chapman S.B."/>
            <person name="Gainer-Dewar J."/>
            <person name="Goldberg J."/>
            <person name="Griggs A."/>
            <person name="Gujja S."/>
            <person name="Hansen M."/>
            <person name="Howarth C."/>
            <person name="Imamovic A."/>
            <person name="Ireland A."/>
            <person name="Larimer J."/>
            <person name="McCowan C."/>
            <person name="Murphy C."/>
            <person name="Pearson M."/>
            <person name="Poon T.W."/>
            <person name="Priest M."/>
            <person name="Roberts A."/>
            <person name="Saif S."/>
            <person name="Shea T."/>
            <person name="Sisk P."/>
            <person name="Sykes S."/>
            <person name="Wortman J."/>
            <person name="Nusbaum C."/>
            <person name="Birren B."/>
        </authorList>
    </citation>
    <scope>NUCLEOTIDE SEQUENCE [LARGE SCALE GENOMIC DNA]</scope>
    <source>
        <strain evidence="2 3">CBS 606.96</strain>
    </source>
</reference>
<feature type="region of interest" description="Disordered" evidence="1">
    <location>
        <begin position="1"/>
        <end position="101"/>
    </location>
</feature>
<proteinExistence type="predicted"/>
<sequence>MSTTQTPEILRIAISPIIPPPHPSTPSSKRKITPTAEQSSSKRSLIVTTPKKSPGPNLTLGAQISIKSFSSPTPRFPGGSARVVQYSKHAPPSPSPAKKDETWHTQHILLPYDLRDPKVRLDSPEVQTLLRNIFPKCENIAEPRFRSHLIFQVEELPSAPWPLTIGGLPFTFIEPNINNHGLIFPRWKFANFTISVRPDFNLTSLSTNLSGTDLCDLARSTNAEIQKRLPGIHLIELIFAASHAFYVVLADNVNINPILVKLPGKIANCPVSYLNIRDLNRPAYVDLPAKRQVNPAPLNQVVDATAYNTLRPGVMINSVVLKEHGHPATFSTTSGVFVKNSVGNRFMTVASHGVGQNIWQPHRPHRTVGKPVVEIPSTDISLVQLEAGVPFAAETFEDADGVIPRFSRFVAPNEAVEFNRIHLNSPFTGHVEGNVVAQSAKLQSQSSHPTENRLKDNYVLYQWHILGQGHGSGQHTTPPDGTCGSAI</sequence>
<keyword evidence="3" id="KW-1185">Reference proteome</keyword>
<dbReference type="OrthoDB" id="4155294at2759"/>
<name>W9YAT4_9EURO</name>
<dbReference type="HOGENOM" id="CLU_039850_0_0_1"/>
<dbReference type="Proteomes" id="UP000019478">
    <property type="component" value="Unassembled WGS sequence"/>
</dbReference>
<organism evidence="2 3">
    <name type="scientific">Capronia epimyces CBS 606.96</name>
    <dbReference type="NCBI Taxonomy" id="1182542"/>
    <lineage>
        <taxon>Eukaryota</taxon>
        <taxon>Fungi</taxon>
        <taxon>Dikarya</taxon>
        <taxon>Ascomycota</taxon>
        <taxon>Pezizomycotina</taxon>
        <taxon>Eurotiomycetes</taxon>
        <taxon>Chaetothyriomycetidae</taxon>
        <taxon>Chaetothyriales</taxon>
        <taxon>Herpotrichiellaceae</taxon>
        <taxon>Capronia</taxon>
    </lineage>
</organism>
<feature type="compositionally biased region" description="Polar residues" evidence="1">
    <location>
        <begin position="60"/>
        <end position="73"/>
    </location>
</feature>
<dbReference type="RefSeq" id="XP_007732049.1">
    <property type="nucleotide sequence ID" value="XM_007733859.1"/>
</dbReference>